<dbReference type="Gene3D" id="3.40.50.300">
    <property type="entry name" value="P-loop containing nucleotide triphosphate hydrolases"/>
    <property type="match status" value="1"/>
</dbReference>
<comment type="catalytic activity">
    <reaction evidence="5">
        <text>GTP + H2O = GDP + phosphate + H(+)</text>
        <dbReference type="Rhea" id="RHEA:19669"/>
        <dbReference type="ChEBI" id="CHEBI:15377"/>
        <dbReference type="ChEBI" id="CHEBI:15378"/>
        <dbReference type="ChEBI" id="CHEBI:37565"/>
        <dbReference type="ChEBI" id="CHEBI:43474"/>
        <dbReference type="ChEBI" id="CHEBI:58189"/>
    </reaction>
    <physiologicalReaction direction="left-to-right" evidence="5">
        <dbReference type="Rhea" id="RHEA:19670"/>
    </physiologicalReaction>
</comment>
<dbReference type="RefSeq" id="WP_110064073.1">
    <property type="nucleotide sequence ID" value="NZ_QGTW01000003.1"/>
</dbReference>
<dbReference type="SUPFAM" id="SSF90002">
    <property type="entry name" value="Hypothetical protein YjiA, C-terminal domain"/>
    <property type="match status" value="1"/>
</dbReference>
<evidence type="ECO:0000256" key="2">
    <source>
        <dbReference type="ARBA" id="ARBA00022801"/>
    </source>
</evidence>
<keyword evidence="1" id="KW-0547">Nucleotide-binding</keyword>
<evidence type="ECO:0000313" key="8">
    <source>
        <dbReference type="Proteomes" id="UP000247150"/>
    </source>
</evidence>
<dbReference type="Proteomes" id="UP000247150">
    <property type="component" value="Unassembled WGS sequence"/>
</dbReference>
<dbReference type="SUPFAM" id="SSF52540">
    <property type="entry name" value="P-loop containing nucleoside triphosphate hydrolases"/>
    <property type="match status" value="1"/>
</dbReference>
<dbReference type="EMBL" id="QGTW01000003">
    <property type="protein sequence ID" value="PWW30186.1"/>
    <property type="molecule type" value="Genomic_DNA"/>
</dbReference>
<accession>A0A2V3A078</accession>
<feature type="domain" description="CobW C-terminal" evidence="6">
    <location>
        <begin position="218"/>
        <end position="303"/>
    </location>
</feature>
<dbReference type="Gene3D" id="3.30.1220.10">
    <property type="entry name" value="CobW-like, C-terminal domain"/>
    <property type="match status" value="1"/>
</dbReference>
<dbReference type="InterPro" id="IPR003495">
    <property type="entry name" value="CobW/HypB/UreG_nucleotide-bd"/>
</dbReference>
<evidence type="ECO:0000256" key="1">
    <source>
        <dbReference type="ARBA" id="ARBA00022741"/>
    </source>
</evidence>
<dbReference type="InterPro" id="IPR011629">
    <property type="entry name" value="CobW-like_C"/>
</dbReference>
<evidence type="ECO:0000313" key="7">
    <source>
        <dbReference type="EMBL" id="PWW30186.1"/>
    </source>
</evidence>
<dbReference type="OrthoDB" id="9808822at2"/>
<keyword evidence="2" id="KW-0378">Hydrolase</keyword>
<dbReference type="Pfam" id="PF07683">
    <property type="entry name" value="CobW_C"/>
    <property type="match status" value="1"/>
</dbReference>
<dbReference type="AlphaFoldDB" id="A0A2V3A078"/>
<sequence length="310" mass="35006">MNKTEIFILSGFLGSGKTTLLKQLLEDEKKQGRKVAVMMNELGKVSIDSDSVDEDVPLKELLDGCICCTISDKLEAQLQELLTVEKPEVIYIETTGAAHPVEVLDSILSPLFADRMIVKGIISVVDGPRWLNRKSLSPQVQQLLIEQVRHADLIVLNKADALTEAEQALLTMEIQALNSHAFNILTSYSKVAMKQIRGMSPGEKKDSAHSHVFSDLKLSTYVYQFQNPVNQSDFEDFLKSLPDTVYRIKGYLKLHPSHYPFLFQFSYGMPLYMQENINMPLNIVFIGENLDWDIIEQQLLALEKKATESL</sequence>
<dbReference type="GO" id="GO:0016787">
    <property type="term" value="F:hydrolase activity"/>
    <property type="evidence" value="ECO:0007669"/>
    <property type="project" value="UniProtKB-KW"/>
</dbReference>
<evidence type="ECO:0000256" key="4">
    <source>
        <dbReference type="ARBA" id="ARBA00034320"/>
    </source>
</evidence>
<comment type="similarity">
    <text evidence="4">Belongs to the SIMIBI class G3E GTPase family. ZNG1 subfamily.</text>
</comment>
<dbReference type="PANTHER" id="PTHR13748:SF62">
    <property type="entry name" value="COBW DOMAIN-CONTAINING PROTEIN"/>
    <property type="match status" value="1"/>
</dbReference>
<dbReference type="GO" id="GO:0000166">
    <property type="term" value="F:nucleotide binding"/>
    <property type="evidence" value="ECO:0007669"/>
    <property type="project" value="UniProtKB-KW"/>
</dbReference>
<dbReference type="SMART" id="SM00833">
    <property type="entry name" value="CobW_C"/>
    <property type="match status" value="1"/>
</dbReference>
<dbReference type="InterPro" id="IPR027417">
    <property type="entry name" value="P-loop_NTPase"/>
</dbReference>
<name>A0A2V3A078_9BACI</name>
<organism evidence="7 8">
    <name type="scientific">Cytobacillus oceanisediminis</name>
    <dbReference type="NCBI Taxonomy" id="665099"/>
    <lineage>
        <taxon>Bacteria</taxon>
        <taxon>Bacillati</taxon>
        <taxon>Bacillota</taxon>
        <taxon>Bacilli</taxon>
        <taxon>Bacillales</taxon>
        <taxon>Bacillaceae</taxon>
        <taxon>Cytobacillus</taxon>
    </lineage>
</organism>
<evidence type="ECO:0000259" key="6">
    <source>
        <dbReference type="SMART" id="SM00833"/>
    </source>
</evidence>
<evidence type="ECO:0000256" key="5">
    <source>
        <dbReference type="ARBA" id="ARBA00049117"/>
    </source>
</evidence>
<dbReference type="Pfam" id="PF02492">
    <property type="entry name" value="cobW"/>
    <property type="match status" value="1"/>
</dbReference>
<keyword evidence="3" id="KW-0143">Chaperone</keyword>
<dbReference type="PANTHER" id="PTHR13748">
    <property type="entry name" value="COBW-RELATED"/>
    <property type="match status" value="1"/>
</dbReference>
<comment type="caution">
    <text evidence="7">The sequence shown here is derived from an EMBL/GenBank/DDBJ whole genome shotgun (WGS) entry which is preliminary data.</text>
</comment>
<gene>
    <name evidence="7" type="ORF">DFO73_10368</name>
</gene>
<reference evidence="7 8" key="1">
    <citation type="submission" date="2018-05" db="EMBL/GenBank/DDBJ databases">
        <title>Freshwater and sediment microbial communities from various areas in North America, analyzing microbe dynamics in response to fracking.</title>
        <authorList>
            <person name="Lamendella R."/>
        </authorList>
    </citation>
    <scope>NUCLEOTIDE SEQUENCE [LARGE SCALE GENOMIC DNA]</scope>
    <source>
        <strain evidence="7 8">15_TX</strain>
    </source>
</reference>
<dbReference type="InterPro" id="IPR051316">
    <property type="entry name" value="Zinc-reg_GTPase_activator"/>
</dbReference>
<evidence type="ECO:0000256" key="3">
    <source>
        <dbReference type="ARBA" id="ARBA00023186"/>
    </source>
</evidence>
<dbReference type="GO" id="GO:0005737">
    <property type="term" value="C:cytoplasm"/>
    <property type="evidence" value="ECO:0007669"/>
    <property type="project" value="TreeGrafter"/>
</dbReference>
<protein>
    <submittedName>
        <fullName evidence="7">G3E family GTPase</fullName>
    </submittedName>
</protein>
<dbReference type="CDD" id="cd03112">
    <property type="entry name" value="CobW-like"/>
    <property type="match status" value="1"/>
</dbReference>
<proteinExistence type="inferred from homology"/>
<dbReference type="InterPro" id="IPR036627">
    <property type="entry name" value="CobW-likC_sf"/>
</dbReference>